<evidence type="ECO:0000313" key="1">
    <source>
        <dbReference type="EMBL" id="CAL5228031.1"/>
    </source>
</evidence>
<dbReference type="Proteomes" id="UP001497392">
    <property type="component" value="Unassembled WGS sequence"/>
</dbReference>
<sequence length="216" mass="23889">MKTFYRAVLSELINCGTYKSQPIFVVRHFQKMNASYAPLYIYSVHTCRLQEGNRKVQVSCVRLLRPMGEKLTLSAVAGDRLYLTSLLPPILGKLLSVDLTKDVDPEWTIQKAAPGVHRQVDTIVALGGHLYVYGGVRAMRDGTDTILSDVLVARAQGGVVKQPWRRLAIGTSKRLSSKRVPSISMAASIFGHESPEGRLSLYLFGGMRIKDGPTNE</sequence>
<gene>
    <name evidence="1" type="primary">g11094</name>
    <name evidence="1" type="ORF">VP750_LOCUS9937</name>
</gene>
<name>A0ABP1G759_9CHLO</name>
<accession>A0ABP1G759</accession>
<protein>
    <submittedName>
        <fullName evidence="1">G11094 protein</fullName>
    </submittedName>
</protein>
<organism evidence="1 2">
    <name type="scientific">Coccomyxa viridis</name>
    <dbReference type="NCBI Taxonomy" id="1274662"/>
    <lineage>
        <taxon>Eukaryota</taxon>
        <taxon>Viridiplantae</taxon>
        <taxon>Chlorophyta</taxon>
        <taxon>core chlorophytes</taxon>
        <taxon>Trebouxiophyceae</taxon>
        <taxon>Trebouxiophyceae incertae sedis</taxon>
        <taxon>Coccomyxaceae</taxon>
        <taxon>Coccomyxa</taxon>
    </lineage>
</organism>
<evidence type="ECO:0000313" key="2">
    <source>
        <dbReference type="Proteomes" id="UP001497392"/>
    </source>
</evidence>
<dbReference type="EMBL" id="CAXHTA020000017">
    <property type="protein sequence ID" value="CAL5228031.1"/>
    <property type="molecule type" value="Genomic_DNA"/>
</dbReference>
<proteinExistence type="predicted"/>
<comment type="caution">
    <text evidence="1">The sequence shown here is derived from an EMBL/GenBank/DDBJ whole genome shotgun (WGS) entry which is preliminary data.</text>
</comment>
<keyword evidence="2" id="KW-1185">Reference proteome</keyword>
<reference evidence="1 2" key="1">
    <citation type="submission" date="2024-06" db="EMBL/GenBank/DDBJ databases">
        <authorList>
            <person name="Kraege A."/>
            <person name="Thomma B."/>
        </authorList>
    </citation>
    <scope>NUCLEOTIDE SEQUENCE [LARGE SCALE GENOMIC DNA]</scope>
</reference>